<dbReference type="InParanoid" id="A0A3B1KD12"/>
<reference evidence="4" key="4">
    <citation type="submission" date="2025-09" db="UniProtKB">
        <authorList>
            <consortium name="Ensembl"/>
        </authorList>
    </citation>
    <scope>IDENTIFICATION</scope>
</reference>
<name>A0A3B1KD12_ASTMX</name>
<evidence type="ECO:0000256" key="1">
    <source>
        <dbReference type="ARBA" id="ARBA00008535"/>
    </source>
</evidence>
<dbReference type="InterPro" id="IPR006703">
    <property type="entry name" value="G_AIG1"/>
</dbReference>
<keyword evidence="2" id="KW-0547">Nucleotide-binding</keyword>
<evidence type="ECO:0000256" key="2">
    <source>
        <dbReference type="ARBA" id="ARBA00022741"/>
    </source>
</evidence>
<protein>
    <recommendedName>
        <fullName evidence="3">AIG1-type G domain-containing protein</fullName>
    </recommendedName>
</protein>
<proteinExistence type="inferred from homology"/>
<dbReference type="SUPFAM" id="SSF52540">
    <property type="entry name" value="P-loop containing nucleoside triphosphate hydrolases"/>
    <property type="match status" value="1"/>
</dbReference>
<dbReference type="GO" id="GO:0005525">
    <property type="term" value="F:GTP binding"/>
    <property type="evidence" value="ECO:0007669"/>
    <property type="project" value="InterPro"/>
</dbReference>
<dbReference type="Ensembl" id="ENSAMXT00000054135.1">
    <property type="protein sequence ID" value="ENSAMXP00000051584.1"/>
    <property type="gene ID" value="ENSAMXG00000029983.1"/>
</dbReference>
<dbReference type="InterPro" id="IPR027417">
    <property type="entry name" value="P-loop_NTPase"/>
</dbReference>
<comment type="similarity">
    <text evidence="1">Belongs to the TRAFAC class TrmE-Era-EngA-EngB-Septin-like GTPase superfamily. AIG1/Toc34/Toc159-like paraseptin GTPase family. IAN subfamily.</text>
</comment>
<dbReference type="Proteomes" id="UP000018467">
    <property type="component" value="Unassembled WGS sequence"/>
</dbReference>
<sequence>MLFTGNSYSSSELEELVAGGSGSWSHKRCIAASQQELQHQLSSDLKIVLLGKTGAGKSSAGNAILGREAFAKNISPESLRKV</sequence>
<dbReference type="Gene3D" id="3.40.50.300">
    <property type="entry name" value="P-loop containing nucleotide triphosphate hydrolases"/>
    <property type="match status" value="1"/>
</dbReference>
<organism evidence="4 5">
    <name type="scientific">Astyanax mexicanus</name>
    <name type="common">Blind cave fish</name>
    <name type="synonym">Astyanax fasciatus mexicanus</name>
    <dbReference type="NCBI Taxonomy" id="7994"/>
    <lineage>
        <taxon>Eukaryota</taxon>
        <taxon>Metazoa</taxon>
        <taxon>Chordata</taxon>
        <taxon>Craniata</taxon>
        <taxon>Vertebrata</taxon>
        <taxon>Euteleostomi</taxon>
        <taxon>Actinopterygii</taxon>
        <taxon>Neopterygii</taxon>
        <taxon>Teleostei</taxon>
        <taxon>Ostariophysi</taxon>
        <taxon>Characiformes</taxon>
        <taxon>Characoidei</taxon>
        <taxon>Acestrorhamphidae</taxon>
        <taxon>Acestrorhamphinae</taxon>
        <taxon>Astyanax</taxon>
    </lineage>
</organism>
<accession>A0A3B1KD12</accession>
<evidence type="ECO:0000259" key="3">
    <source>
        <dbReference type="Pfam" id="PF04548"/>
    </source>
</evidence>
<evidence type="ECO:0000313" key="5">
    <source>
        <dbReference type="Proteomes" id="UP000018467"/>
    </source>
</evidence>
<reference evidence="5" key="1">
    <citation type="submission" date="2013-03" db="EMBL/GenBank/DDBJ databases">
        <authorList>
            <person name="Jeffery W."/>
            <person name="Warren W."/>
            <person name="Wilson R.K."/>
        </authorList>
    </citation>
    <scope>NUCLEOTIDE SEQUENCE</scope>
    <source>
        <strain evidence="5">female</strain>
    </source>
</reference>
<dbReference type="AlphaFoldDB" id="A0A3B1KD12"/>
<evidence type="ECO:0000313" key="4">
    <source>
        <dbReference type="Ensembl" id="ENSAMXP00000051584.1"/>
    </source>
</evidence>
<feature type="domain" description="AIG1-type G" evidence="3">
    <location>
        <begin position="45"/>
        <end position="79"/>
    </location>
</feature>
<dbReference type="Pfam" id="PF04548">
    <property type="entry name" value="AIG1"/>
    <property type="match status" value="1"/>
</dbReference>
<reference evidence="5" key="2">
    <citation type="journal article" date="2014" name="Nat. Commun.">
        <title>The cavefish genome reveals candidate genes for eye loss.</title>
        <authorList>
            <person name="McGaugh S.E."/>
            <person name="Gross J.B."/>
            <person name="Aken B."/>
            <person name="Blin M."/>
            <person name="Borowsky R."/>
            <person name="Chalopin D."/>
            <person name="Hinaux H."/>
            <person name="Jeffery W.R."/>
            <person name="Keene A."/>
            <person name="Ma L."/>
            <person name="Minx P."/>
            <person name="Murphy D."/>
            <person name="O'Quin K.E."/>
            <person name="Retaux S."/>
            <person name="Rohner N."/>
            <person name="Searle S.M."/>
            <person name="Stahl B.A."/>
            <person name="Tabin C."/>
            <person name="Volff J.N."/>
            <person name="Yoshizawa M."/>
            <person name="Warren W.C."/>
        </authorList>
    </citation>
    <scope>NUCLEOTIDE SEQUENCE [LARGE SCALE GENOMIC DNA]</scope>
    <source>
        <strain evidence="5">female</strain>
    </source>
</reference>
<reference evidence="4" key="3">
    <citation type="submission" date="2025-08" db="UniProtKB">
        <authorList>
            <consortium name="Ensembl"/>
        </authorList>
    </citation>
    <scope>IDENTIFICATION</scope>
</reference>
<keyword evidence="5" id="KW-1185">Reference proteome</keyword>